<dbReference type="Gene3D" id="3.30.830.10">
    <property type="entry name" value="Metalloenzyme, LuxS/M16 peptidase-like"/>
    <property type="match status" value="3"/>
</dbReference>
<proteinExistence type="inferred from homology"/>
<feature type="compositionally biased region" description="Polar residues" evidence="5">
    <location>
        <begin position="700"/>
        <end position="709"/>
    </location>
</feature>
<dbReference type="InterPro" id="IPR050361">
    <property type="entry name" value="MPP/UQCRC_Complex"/>
</dbReference>
<dbReference type="Pfam" id="PF00675">
    <property type="entry name" value="Peptidase_M16"/>
    <property type="match status" value="1"/>
</dbReference>
<evidence type="ECO:0000313" key="8">
    <source>
        <dbReference type="EMBL" id="AAB00962.1"/>
    </source>
</evidence>
<dbReference type="EMBL" id="L43135">
    <property type="protein sequence ID" value="AAB00962.1"/>
    <property type="molecule type" value="Genomic_DNA"/>
</dbReference>
<dbReference type="GO" id="GO:0046872">
    <property type="term" value="F:metal ion binding"/>
    <property type="evidence" value="ECO:0007669"/>
    <property type="project" value="InterPro"/>
</dbReference>
<gene>
    <name evidence="8" type="primary">pqqE</name>
</gene>
<dbReference type="MEROPS" id="M16.019"/>
<feature type="domain" description="Peptidase M16 C-terminal" evidence="7">
    <location>
        <begin position="236"/>
        <end position="417"/>
    </location>
</feature>
<feature type="region of interest" description="Disordered" evidence="5">
    <location>
        <begin position="1"/>
        <end position="31"/>
    </location>
</feature>
<feature type="domain" description="Peptidase M16 N-terminal" evidence="6">
    <location>
        <begin position="82"/>
        <end position="227"/>
    </location>
</feature>
<dbReference type="PROSITE" id="PS00143">
    <property type="entry name" value="INSULINASE"/>
    <property type="match status" value="1"/>
</dbReference>
<evidence type="ECO:0000259" key="7">
    <source>
        <dbReference type="Pfam" id="PF05193"/>
    </source>
</evidence>
<evidence type="ECO:0000256" key="1">
    <source>
        <dbReference type="ARBA" id="ARBA00001947"/>
    </source>
</evidence>
<evidence type="ECO:0000259" key="6">
    <source>
        <dbReference type="Pfam" id="PF00675"/>
    </source>
</evidence>
<evidence type="ECO:0000256" key="2">
    <source>
        <dbReference type="ARBA" id="ARBA00007261"/>
    </source>
</evidence>
<dbReference type="GO" id="GO:0006508">
    <property type="term" value="P:proteolysis"/>
    <property type="evidence" value="ECO:0007669"/>
    <property type="project" value="UniProtKB-KW"/>
</dbReference>
<dbReference type="GO" id="GO:0004222">
    <property type="term" value="F:metalloendopeptidase activity"/>
    <property type="evidence" value="ECO:0007669"/>
    <property type="project" value="InterPro"/>
</dbReference>
<accession>Q49145</accession>
<reference evidence="8" key="1">
    <citation type="journal article" date="1996" name="J. Bacteriol.">
        <title>Characterization and nucleotide sequence of pqqE and pqqF in Methylobacterium extorquens AM1.</title>
        <authorList>
            <person name="Springer A.L."/>
            <person name="Ramamoorthi R."/>
            <person name="Lidstrom M.E."/>
        </authorList>
    </citation>
    <scope>NUCLEOTIDE SEQUENCE</scope>
    <source>
        <strain evidence="8">AM1</strain>
    </source>
</reference>
<dbReference type="InterPro" id="IPR001431">
    <property type="entry name" value="Pept_M16_Zn_BS"/>
</dbReference>
<evidence type="ECO:0000256" key="4">
    <source>
        <dbReference type="RuleBase" id="RU004447"/>
    </source>
</evidence>
<dbReference type="InterPro" id="IPR011765">
    <property type="entry name" value="Pept_M16_N"/>
</dbReference>
<feature type="region of interest" description="Disordered" evidence="5">
    <location>
        <begin position="680"/>
        <end position="709"/>
    </location>
</feature>
<dbReference type="SUPFAM" id="SSF63411">
    <property type="entry name" value="LuxS/MPP-like metallohydrolase"/>
    <property type="match status" value="3"/>
</dbReference>
<comment type="cofactor">
    <cofactor evidence="1">
        <name>Zn(2+)</name>
        <dbReference type="ChEBI" id="CHEBI:29105"/>
    </cofactor>
</comment>
<dbReference type="AlphaFoldDB" id="Q49145"/>
<keyword evidence="3" id="KW-0378">Hydrolase</keyword>
<evidence type="ECO:0000256" key="5">
    <source>
        <dbReference type="SAM" id="MobiDB-lite"/>
    </source>
</evidence>
<keyword evidence="3" id="KW-0482">Metalloprotease</keyword>
<organism evidence="8">
    <name type="scientific">Methylorubrum extorquens</name>
    <name type="common">Methylobacterium dichloromethanicum</name>
    <name type="synonym">Methylobacterium extorquens</name>
    <dbReference type="NCBI Taxonomy" id="408"/>
    <lineage>
        <taxon>Bacteria</taxon>
        <taxon>Pseudomonadati</taxon>
        <taxon>Pseudomonadota</taxon>
        <taxon>Alphaproteobacteria</taxon>
        <taxon>Hyphomicrobiales</taxon>
        <taxon>Methylobacteriaceae</taxon>
        <taxon>Methylorubrum</taxon>
    </lineage>
</organism>
<comment type="similarity">
    <text evidence="2 4">Belongs to the peptidase M16 family.</text>
</comment>
<protein>
    <submittedName>
        <fullName evidence="8">Protease</fullName>
    </submittedName>
</protein>
<dbReference type="InterPro" id="IPR007863">
    <property type="entry name" value="Peptidase_M16_C"/>
</dbReference>
<dbReference type="PANTHER" id="PTHR11851:SF49">
    <property type="entry name" value="MITOCHONDRIAL-PROCESSING PEPTIDASE SUBUNIT ALPHA"/>
    <property type="match status" value="1"/>
</dbReference>
<dbReference type="InterPro" id="IPR011249">
    <property type="entry name" value="Metalloenz_LuxS/M16"/>
</dbReference>
<dbReference type="Pfam" id="PF05193">
    <property type="entry name" value="Peptidase_M16_C"/>
    <property type="match status" value="1"/>
</dbReference>
<sequence>MGFATGDRSRDNAGILWDGKRGGRKTPPHKESGMHLYRKAIAPVGPQRGLNHAGRVDAAPFGRSEAGGPEVSAFVLDNGLDVVVVPDHRAPVATHMVWYRNGSADDPIGQSGIAHFLEHLMFKGTERHPAGAFSKAVSSLGGQENAFTSYDYTAYFQRVARDHLSTMMAFEADRMSGLVLDDAVVAPERDVVLEERRMRVETDPSAQLSEAMSASLFVHHPYGIPIIGWMHEIEELNRTHAIDYYKRFYTPENAILVVAGDVTPDEVRRLAEDTYGRVTPQGARPLRTRPREPEPRAMRRIAVADPKVEQPTLQRLYLTPSCMTARDGEGYALELLAEVVGGGSTSFLYRKLVLEMGVAVNAGAWYMGSAMDDTRFAVYAVPAEGVTLEALEEHIDRVLRRVPEALGAEAIERAKIRLMAETVYSSDSQSSLARIYGSALAIGETVEEVRRWPVEIEAVTHDRLVAVAARYLVPARSVTGYLTKARDPDVAIAETALILRAALDGGAFAKRRIKELPMNLAETGTRTATSPTQALPLAAAPGIEAWHVASPVVPMIALSFTFEGGAAQDAEGKAGTAQMMARLLDEGAGDLDSDAFQEALAARAIELSFHTGPDSIGGSLKTLLTHADEAIRLLALSLAEPRFDQPSIERVRAQMIASLRYQQNDPGVLASRRYFREAFPGMPTAAPRRAPSRPCRRSPETTSSPCTGP</sequence>
<evidence type="ECO:0000256" key="3">
    <source>
        <dbReference type="ARBA" id="ARBA00023049"/>
    </source>
</evidence>
<keyword evidence="8" id="KW-0645">Protease</keyword>
<name>Q49145_METEX</name>
<dbReference type="PANTHER" id="PTHR11851">
    <property type="entry name" value="METALLOPROTEASE"/>
    <property type="match status" value="1"/>
</dbReference>